<accession>A0A918P1G5</accession>
<dbReference type="InterPro" id="IPR038717">
    <property type="entry name" value="Tc1-like_DDE_dom"/>
</dbReference>
<dbReference type="GO" id="GO:0003676">
    <property type="term" value="F:nucleic acid binding"/>
    <property type="evidence" value="ECO:0007669"/>
    <property type="project" value="InterPro"/>
</dbReference>
<evidence type="ECO:0000259" key="1">
    <source>
        <dbReference type="Pfam" id="PF13358"/>
    </source>
</evidence>
<protein>
    <recommendedName>
        <fullName evidence="1">Tc1-like transposase DDE domain-containing protein</fullName>
    </recommendedName>
</protein>
<sequence length="184" mass="20808">MICADELGPVIPRTFPPAPGWSPDGHRIKAVLDYARGPEKTWVYGALRPTDGQALTMTAPSRSSTHYQAFLQRLEKANPAGTLMVVTDNLSSHHSKSTREWPADHPRIQHPFIPVGACWLNLQEGWWRLFRKAALAGQSFATPDEIDRATHIATTQLNTSARSWVWGRPAPPTRTMRRRFEYRL</sequence>
<dbReference type="Gene3D" id="3.30.420.10">
    <property type="entry name" value="Ribonuclease H-like superfamily/Ribonuclease H"/>
    <property type="match status" value="1"/>
</dbReference>
<dbReference type="EMBL" id="BMVU01000091">
    <property type="protein sequence ID" value="GGY13688.1"/>
    <property type="molecule type" value="Genomic_DNA"/>
</dbReference>
<name>A0A918P1G5_9ACTN</name>
<dbReference type="Pfam" id="PF13358">
    <property type="entry name" value="DDE_3"/>
    <property type="match status" value="1"/>
</dbReference>
<dbReference type="InterPro" id="IPR036397">
    <property type="entry name" value="RNaseH_sf"/>
</dbReference>
<keyword evidence="3" id="KW-1185">Reference proteome</keyword>
<reference evidence="2" key="2">
    <citation type="submission" date="2020-09" db="EMBL/GenBank/DDBJ databases">
        <authorList>
            <person name="Sun Q."/>
            <person name="Ohkuma M."/>
        </authorList>
    </citation>
    <scope>NUCLEOTIDE SEQUENCE</scope>
    <source>
        <strain evidence="2">JCM 4790</strain>
    </source>
</reference>
<evidence type="ECO:0000313" key="2">
    <source>
        <dbReference type="EMBL" id="GGY13688.1"/>
    </source>
</evidence>
<comment type="caution">
    <text evidence="2">The sequence shown here is derived from an EMBL/GenBank/DDBJ whole genome shotgun (WGS) entry which is preliminary data.</text>
</comment>
<gene>
    <name evidence="2" type="ORF">GCM10010358_77370</name>
</gene>
<evidence type="ECO:0000313" key="3">
    <source>
        <dbReference type="Proteomes" id="UP000619244"/>
    </source>
</evidence>
<reference evidence="2" key="1">
    <citation type="journal article" date="2014" name="Int. J. Syst. Evol. Microbiol.">
        <title>Complete genome sequence of Corynebacterium casei LMG S-19264T (=DSM 44701T), isolated from a smear-ripened cheese.</title>
        <authorList>
            <consortium name="US DOE Joint Genome Institute (JGI-PGF)"/>
            <person name="Walter F."/>
            <person name="Albersmeier A."/>
            <person name="Kalinowski J."/>
            <person name="Ruckert C."/>
        </authorList>
    </citation>
    <scope>NUCLEOTIDE SEQUENCE</scope>
    <source>
        <strain evidence="2">JCM 4790</strain>
    </source>
</reference>
<feature type="domain" description="Tc1-like transposase DDE" evidence="1">
    <location>
        <begin position="2"/>
        <end position="146"/>
    </location>
</feature>
<dbReference type="Proteomes" id="UP000619244">
    <property type="component" value="Unassembled WGS sequence"/>
</dbReference>
<proteinExistence type="predicted"/>
<organism evidence="2 3">
    <name type="scientific">Streptomyces minutiscleroticus</name>
    <dbReference type="NCBI Taxonomy" id="68238"/>
    <lineage>
        <taxon>Bacteria</taxon>
        <taxon>Bacillati</taxon>
        <taxon>Actinomycetota</taxon>
        <taxon>Actinomycetes</taxon>
        <taxon>Kitasatosporales</taxon>
        <taxon>Streptomycetaceae</taxon>
        <taxon>Streptomyces</taxon>
    </lineage>
</organism>
<dbReference type="AlphaFoldDB" id="A0A918P1G5"/>